<evidence type="ECO:0000313" key="2">
    <source>
        <dbReference type="Proteomes" id="UP000217211"/>
    </source>
</evidence>
<accession>A0A249PDX9</accession>
<protein>
    <submittedName>
        <fullName evidence="1">Uncharacterized protein</fullName>
    </submittedName>
</protein>
<name>A0A249PDX9_9HYPH</name>
<dbReference type="EMBL" id="CP023067">
    <property type="protein sequence ID" value="ASY63897.1"/>
    <property type="molecule type" value="Genomic_DNA"/>
</dbReference>
<keyword evidence="2" id="KW-1185">Reference proteome</keyword>
<sequence>MVRHVLFRLPGLHSIASARKSDPIFGKYDAQFQRVTATFVRPRAHDAVRLGLERERRASFSVLPQEFCAFYPILRRL</sequence>
<proteinExistence type="predicted"/>
<reference evidence="1 2" key="1">
    <citation type="submission" date="2017-08" db="EMBL/GenBank/DDBJ databases">
        <title>Multipartite genome sequences of Sinorhizobium species nodulating soybeans.</title>
        <authorList>
            <person name="Tian C.F."/>
        </authorList>
    </citation>
    <scope>NUCLEOTIDE SEQUENCE [LARGE SCALE GENOMIC DNA]</scope>
    <source>
        <strain evidence="1 2">CCBAU 05684</strain>
    </source>
</reference>
<gene>
    <name evidence="1" type="ORF">SJ05684_c24570</name>
</gene>
<dbReference type="Proteomes" id="UP000217211">
    <property type="component" value="Chromosome"/>
</dbReference>
<organism evidence="1 2">
    <name type="scientific">Sinorhizobium sojae CCBAU 05684</name>
    <dbReference type="NCBI Taxonomy" id="716928"/>
    <lineage>
        <taxon>Bacteria</taxon>
        <taxon>Pseudomonadati</taxon>
        <taxon>Pseudomonadota</taxon>
        <taxon>Alphaproteobacteria</taxon>
        <taxon>Hyphomicrobiales</taxon>
        <taxon>Rhizobiaceae</taxon>
        <taxon>Sinorhizobium/Ensifer group</taxon>
        <taxon>Sinorhizobium</taxon>
    </lineage>
</organism>
<evidence type="ECO:0000313" key="1">
    <source>
        <dbReference type="EMBL" id="ASY63897.1"/>
    </source>
</evidence>
<dbReference type="AlphaFoldDB" id="A0A249PDX9"/>
<dbReference type="KEGG" id="esj:SJ05684_c24570"/>